<dbReference type="PANTHER" id="PTHR43610:SF1">
    <property type="entry name" value="N-ACETYLTRANSFERASE DOMAIN-CONTAINING PROTEIN"/>
    <property type="match status" value="1"/>
</dbReference>
<protein>
    <submittedName>
        <fullName evidence="2">RimJ/RimL family protein N-acetyltransferase</fullName>
    </submittedName>
</protein>
<dbReference type="EMBL" id="JAGIKZ010000001">
    <property type="protein sequence ID" value="MBP2239742.1"/>
    <property type="molecule type" value="Genomic_DNA"/>
</dbReference>
<organism evidence="2 3">
    <name type="scientific">Cytobacillus eiseniae</name>
    <dbReference type="NCBI Taxonomy" id="762947"/>
    <lineage>
        <taxon>Bacteria</taxon>
        <taxon>Bacillati</taxon>
        <taxon>Bacillota</taxon>
        <taxon>Bacilli</taxon>
        <taxon>Bacillales</taxon>
        <taxon>Bacillaceae</taxon>
        <taxon>Cytobacillus</taxon>
    </lineage>
</organism>
<evidence type="ECO:0000313" key="2">
    <source>
        <dbReference type="EMBL" id="MBP2239742.1"/>
    </source>
</evidence>
<reference evidence="2 3" key="1">
    <citation type="submission" date="2021-03" db="EMBL/GenBank/DDBJ databases">
        <title>Genomic Encyclopedia of Type Strains, Phase IV (KMG-IV): sequencing the most valuable type-strain genomes for metagenomic binning, comparative biology and taxonomic classification.</title>
        <authorList>
            <person name="Goeker M."/>
        </authorList>
    </citation>
    <scope>NUCLEOTIDE SEQUENCE [LARGE SCALE GENOMIC DNA]</scope>
    <source>
        <strain evidence="2 3">DSM 26675</strain>
    </source>
</reference>
<dbReference type="InterPro" id="IPR000182">
    <property type="entry name" value="GNAT_dom"/>
</dbReference>
<dbReference type="PROSITE" id="PS51186">
    <property type="entry name" value="GNAT"/>
    <property type="match status" value="1"/>
</dbReference>
<name>A0ABS4RA25_9BACI</name>
<dbReference type="Pfam" id="PF13302">
    <property type="entry name" value="Acetyltransf_3"/>
    <property type="match status" value="1"/>
</dbReference>
<dbReference type="RefSeq" id="WP_066394417.1">
    <property type="nucleotide sequence ID" value="NZ_JAGIKZ010000001.1"/>
</dbReference>
<evidence type="ECO:0000259" key="1">
    <source>
        <dbReference type="PROSITE" id="PS51186"/>
    </source>
</evidence>
<sequence>MGLWNELFSLSGDTVRLEPLEKNHEKELWAASRKKEIWTYMATQISSQEKLSAEIMKALEERKHGRQYPFVVILKERNEIVGCTRFLDLSPDNKSAEIGFTWFSPSVWGTKVNTECKFLMLTHAFENWQLNRIFFKTDSRNIRSQNAIARIGAVKEGVLRKDRIISDGYVRDTVYYSILKEEWPNVKKELIIKLERK</sequence>
<comment type="caution">
    <text evidence="2">The sequence shown here is derived from an EMBL/GenBank/DDBJ whole genome shotgun (WGS) entry which is preliminary data.</text>
</comment>
<gene>
    <name evidence="2" type="ORF">J2Z40_000295</name>
</gene>
<dbReference type="Proteomes" id="UP001519293">
    <property type="component" value="Unassembled WGS sequence"/>
</dbReference>
<proteinExistence type="predicted"/>
<evidence type="ECO:0000313" key="3">
    <source>
        <dbReference type="Proteomes" id="UP001519293"/>
    </source>
</evidence>
<dbReference type="SUPFAM" id="SSF55729">
    <property type="entry name" value="Acyl-CoA N-acyltransferases (Nat)"/>
    <property type="match status" value="1"/>
</dbReference>
<keyword evidence="3" id="KW-1185">Reference proteome</keyword>
<dbReference type="InterPro" id="IPR016181">
    <property type="entry name" value="Acyl_CoA_acyltransferase"/>
</dbReference>
<dbReference type="PANTHER" id="PTHR43610">
    <property type="entry name" value="BLL6696 PROTEIN"/>
    <property type="match status" value="1"/>
</dbReference>
<dbReference type="Gene3D" id="3.40.630.30">
    <property type="match status" value="1"/>
</dbReference>
<accession>A0ABS4RA25</accession>
<feature type="domain" description="N-acetyltransferase" evidence="1">
    <location>
        <begin position="15"/>
        <end position="181"/>
    </location>
</feature>